<evidence type="ECO:0000256" key="1">
    <source>
        <dbReference type="SAM" id="Phobius"/>
    </source>
</evidence>
<reference evidence="2 3" key="1">
    <citation type="submission" date="2024-01" db="EMBL/GenBank/DDBJ databases">
        <title>Genome assemblies of Stephania.</title>
        <authorList>
            <person name="Yang L."/>
        </authorList>
    </citation>
    <scope>NUCLEOTIDE SEQUENCE [LARGE SCALE GENOMIC DNA]</scope>
    <source>
        <strain evidence="2">YNDBR</strain>
        <tissue evidence="2">Leaf</tissue>
    </source>
</reference>
<name>A0AAP0KY94_9MAGN</name>
<keyword evidence="3" id="KW-1185">Reference proteome</keyword>
<evidence type="ECO:0000313" key="3">
    <source>
        <dbReference type="Proteomes" id="UP001420932"/>
    </source>
</evidence>
<gene>
    <name evidence="2" type="ORF">Syun_006440</name>
</gene>
<accession>A0AAP0KY94</accession>
<proteinExistence type="predicted"/>
<organism evidence="2 3">
    <name type="scientific">Stephania yunnanensis</name>
    <dbReference type="NCBI Taxonomy" id="152371"/>
    <lineage>
        <taxon>Eukaryota</taxon>
        <taxon>Viridiplantae</taxon>
        <taxon>Streptophyta</taxon>
        <taxon>Embryophyta</taxon>
        <taxon>Tracheophyta</taxon>
        <taxon>Spermatophyta</taxon>
        <taxon>Magnoliopsida</taxon>
        <taxon>Ranunculales</taxon>
        <taxon>Menispermaceae</taxon>
        <taxon>Menispermoideae</taxon>
        <taxon>Cissampelideae</taxon>
        <taxon>Stephania</taxon>
    </lineage>
</organism>
<dbReference type="Proteomes" id="UP001420932">
    <property type="component" value="Unassembled WGS sequence"/>
</dbReference>
<keyword evidence="1" id="KW-0472">Membrane</keyword>
<evidence type="ECO:0000313" key="2">
    <source>
        <dbReference type="EMBL" id="KAK9160099.1"/>
    </source>
</evidence>
<feature type="transmembrane region" description="Helical" evidence="1">
    <location>
        <begin position="116"/>
        <end position="133"/>
    </location>
</feature>
<dbReference type="PANTHER" id="PTHR36777:SF2">
    <property type="entry name" value="EXPRESSED PROTEIN"/>
    <property type="match status" value="1"/>
</dbReference>
<dbReference type="PANTHER" id="PTHR36777">
    <property type="entry name" value="EXPRESSED PROTEIN"/>
    <property type="match status" value="1"/>
</dbReference>
<dbReference type="AlphaFoldDB" id="A0AAP0KY94"/>
<protein>
    <submittedName>
        <fullName evidence="2">Uncharacterized protein</fullName>
    </submittedName>
</protein>
<dbReference type="EMBL" id="JBBNAF010000003">
    <property type="protein sequence ID" value="KAK9160099.1"/>
    <property type="molecule type" value="Genomic_DNA"/>
</dbReference>
<keyword evidence="1" id="KW-0812">Transmembrane</keyword>
<keyword evidence="1" id="KW-1133">Transmembrane helix</keyword>
<sequence>MATAPSLHLLLLRPPNSPQSLSPLKNQLSFSIATAKSISFISPRPRRHSRFAPVVVAAQSTVLRVLQTAWRFGKDGIEAGTRLVPDSVPRPIARISVAGVAVLVSLFLLKSILSTAFFIFTIVGLVFFSFLTGNCYEGSHESVCDSETQDTLEEARRIMEKYK</sequence>
<comment type="caution">
    <text evidence="2">The sequence shown here is derived from an EMBL/GenBank/DDBJ whole genome shotgun (WGS) entry which is preliminary data.</text>
</comment>